<reference evidence="7" key="1">
    <citation type="submission" date="2015-06" db="UniProtKB">
        <authorList>
            <consortium name="EnsemblPlants"/>
        </authorList>
    </citation>
    <scope>IDENTIFICATION</scope>
</reference>
<dbReference type="ExpressionAtlas" id="M8D331">
    <property type="expression patterns" value="baseline"/>
</dbReference>
<feature type="compositionally biased region" description="Polar residues" evidence="1">
    <location>
        <begin position="417"/>
        <end position="429"/>
    </location>
</feature>
<feature type="domain" description="CAAX prenyl protease 2/Lysostaphin resistance protein A-like" evidence="2">
    <location>
        <begin position="732"/>
        <end position="770"/>
    </location>
</feature>
<feature type="domain" description="Transposase MuDR plant" evidence="3">
    <location>
        <begin position="910"/>
        <end position="975"/>
    </location>
</feature>
<protein>
    <recommendedName>
        <fullName evidence="8">Mutator-like transposase</fullName>
    </recommendedName>
</protein>
<dbReference type="InterPro" id="IPR010839">
    <property type="entry name" value="AtuA_N"/>
</dbReference>
<sequence>MAALKLLERVEELNYIVLECLAERTLADRYQVMLSGGKGFDPRVKEWLSMLLPLALDREVCIITNMGAIDPPGAQKEILDLASSLGLEITVAVAYESSISGPENSVLWNESMGVAEGRSTYLGAAPIVHCLENYKPHVVITSRVADAALFLAPMVYELGWNWNDFEKLAQGTLASHLLECGCQLTGGYFMHPGDAYRDFSFEQLRDLSLPYAEVSYKGEVCVGKAKGSGGLLSYSTCAEQLLYEVGDPANYITPDLVVDFSDVQFHQISQDKVHCKGAKPSDLRRPEKLLQLFPTPNGWKGWGEISYGGQECLRRAQAAEYLVRSWMNERYPGIEEKIIAYVMGYDSLKANGGNNDNHSSKEVIDVRLRMDGLFEQEEHADGFVEEFIALYTNGPAGGGGIRAITIDRENVFWQANAKNSSIHGPQNRSTDAKKKKRYTGSSATGIQQRWNTKLDEPAPPVSAPAPSGSEIALYRVAHSRAGDKGNDLNLSIIPHFLDDIGRLRTVITPEWVKASLSPLLDHSLFPDDGAIERRNNLLERVLVEIYDVPGISSLNIVVRNILDGGVNCSRRVDRHGKTLSDIILCRKEYSLLSSDTPWEPEDVWRTFAAYLLVLHIPLSFGGLGVAAKVLHSSSLDQLTTVVSTAMLQLGELALGLALLQYTAKPDRQVGAFFAGKFSSRPRGWIKETVLWLGLLMSMVFLTSLIADRLIGPEDAYDPILKEILSNGGTSRLVCWFLYCVIAPLSEEIIYRGFLLTALSSSMKWRNAVVLTVPCRRTVPGPPLCPPSSPVAADLAFSVAAAEPSPSENVIAEEGQVTGTETETAATVDWNVVELDEPTDLVIAPMPDIEMAKLFGIPVDDRDKQERGESSLPANADEEVDGQLMEQAADEVDDAYDDELAHVYDKENPAIEVGKLFPSMKEFRMCFKTYAVKHEFDAKTVWTDRKKFYARCRGFDGSVKPCKWYISARLQPDGSTVRVNQIPNQHTCITSSHRVSTMTSQLWVAEKITPILAKTPNTTAKKLKVDLEKMCPIKLKYTTVWKEKQRAMKNLYGDWANTFRMLCNFKAEVEKRSPDSVVEIDTEVSAEGEVKFSKFFMALKPCIDGFKAGCRPYLSIDSSFLTGKWNGQLAACNALDGHNWMFPIAVGLFQSETEASWTWFLIQLKRCLGPVLPLAIHTDACKGLENSVKMFSHMLSRGSASVICG</sequence>
<evidence type="ECO:0000259" key="5">
    <source>
        <dbReference type="Pfam" id="PF10551"/>
    </source>
</evidence>
<dbReference type="GO" id="GO:0080120">
    <property type="term" value="P:CAAX-box protein maturation"/>
    <property type="evidence" value="ECO:0007669"/>
    <property type="project" value="UniProtKB-ARBA"/>
</dbReference>
<feature type="region of interest" description="Disordered" evidence="1">
    <location>
        <begin position="417"/>
        <end position="445"/>
    </location>
</feature>
<evidence type="ECO:0000259" key="6">
    <source>
        <dbReference type="Pfam" id="PF23544"/>
    </source>
</evidence>
<name>M8D331_AEGTA</name>
<dbReference type="InterPro" id="IPR056362">
    <property type="entry name" value="AtuA-like_ferredoxin_dom"/>
</dbReference>
<feature type="domain" description="AtuA-like ferredoxin-fold" evidence="6">
    <location>
        <begin position="471"/>
        <end position="586"/>
    </location>
</feature>
<evidence type="ECO:0000313" key="7">
    <source>
        <dbReference type="EnsemblPlants" id="EMT30676"/>
    </source>
</evidence>
<dbReference type="InterPro" id="IPR003675">
    <property type="entry name" value="Rce1/LyrA-like_dom"/>
</dbReference>
<dbReference type="Pfam" id="PF03108">
    <property type="entry name" value="DBD_Tnp_Mut"/>
    <property type="match status" value="1"/>
</dbReference>
<evidence type="ECO:0000259" key="2">
    <source>
        <dbReference type="Pfam" id="PF02517"/>
    </source>
</evidence>
<dbReference type="InterPro" id="IPR018289">
    <property type="entry name" value="MULE_transposase_dom"/>
</dbReference>
<dbReference type="PANTHER" id="PTHR47472:SF1">
    <property type="entry name" value="DUF1446-DOMAIN-CONTAINING PROTEIN"/>
    <property type="match status" value="1"/>
</dbReference>
<feature type="domain" description="Acyclic terpene utilisation N-terminal" evidence="4">
    <location>
        <begin position="3"/>
        <end position="415"/>
    </location>
</feature>
<evidence type="ECO:0000259" key="3">
    <source>
        <dbReference type="Pfam" id="PF03108"/>
    </source>
</evidence>
<evidence type="ECO:0000256" key="1">
    <source>
        <dbReference type="SAM" id="MobiDB-lite"/>
    </source>
</evidence>
<organism evidence="7">
    <name type="scientific">Aegilops tauschii</name>
    <name type="common">Tausch's goatgrass</name>
    <name type="synonym">Aegilops squarrosa</name>
    <dbReference type="NCBI Taxonomy" id="37682"/>
    <lineage>
        <taxon>Eukaryota</taxon>
        <taxon>Viridiplantae</taxon>
        <taxon>Streptophyta</taxon>
        <taxon>Embryophyta</taxon>
        <taxon>Tracheophyta</taxon>
        <taxon>Spermatophyta</taxon>
        <taxon>Magnoliopsida</taxon>
        <taxon>Liliopsida</taxon>
        <taxon>Poales</taxon>
        <taxon>Poaceae</taxon>
        <taxon>BOP clade</taxon>
        <taxon>Pooideae</taxon>
        <taxon>Triticodae</taxon>
        <taxon>Triticeae</taxon>
        <taxon>Triticinae</taxon>
        <taxon>Aegilops</taxon>
    </lineage>
</organism>
<dbReference type="Pfam" id="PF10551">
    <property type="entry name" value="MULE"/>
    <property type="match status" value="1"/>
</dbReference>
<evidence type="ECO:0008006" key="8">
    <source>
        <dbReference type="Google" id="ProtNLM"/>
    </source>
</evidence>
<feature type="domain" description="MULE transposase" evidence="5">
    <location>
        <begin position="1113"/>
        <end position="1188"/>
    </location>
</feature>
<dbReference type="Pfam" id="PF07287">
    <property type="entry name" value="AtuA"/>
    <property type="match status" value="1"/>
</dbReference>
<evidence type="ECO:0000259" key="4">
    <source>
        <dbReference type="Pfam" id="PF07287"/>
    </source>
</evidence>
<accession>M8D331</accession>
<dbReference type="Pfam" id="PF23544">
    <property type="entry name" value="AtuA_ferredoxin"/>
    <property type="match status" value="1"/>
</dbReference>
<dbReference type="GO" id="GO:0004175">
    <property type="term" value="F:endopeptidase activity"/>
    <property type="evidence" value="ECO:0007669"/>
    <property type="project" value="UniProtKB-ARBA"/>
</dbReference>
<proteinExistence type="predicted"/>
<dbReference type="InterPro" id="IPR004332">
    <property type="entry name" value="Transposase_MuDR"/>
</dbReference>
<dbReference type="AlphaFoldDB" id="M8D331"/>
<dbReference type="Pfam" id="PF02517">
    <property type="entry name" value="Rce1-like"/>
    <property type="match status" value="1"/>
</dbReference>
<dbReference type="PANTHER" id="PTHR47472">
    <property type="entry name" value="PROPIONYL-COA CARBOXYLASE"/>
    <property type="match status" value="1"/>
</dbReference>
<dbReference type="EnsemblPlants" id="EMT30676">
    <property type="protein sequence ID" value="EMT30676"/>
    <property type="gene ID" value="F775_13560"/>
</dbReference>